<dbReference type="PROSITE" id="PS00687">
    <property type="entry name" value="ALDEHYDE_DEHYDR_GLU"/>
    <property type="match status" value="1"/>
</dbReference>
<dbReference type="PANTHER" id="PTHR11699">
    <property type="entry name" value="ALDEHYDE DEHYDROGENASE-RELATED"/>
    <property type="match status" value="1"/>
</dbReference>
<organism evidence="6 7">
    <name type="scientific">Chitinophaga ginsengisegetis</name>
    <dbReference type="NCBI Taxonomy" id="393003"/>
    <lineage>
        <taxon>Bacteria</taxon>
        <taxon>Pseudomonadati</taxon>
        <taxon>Bacteroidota</taxon>
        <taxon>Chitinophagia</taxon>
        <taxon>Chitinophagales</taxon>
        <taxon>Chitinophagaceae</taxon>
        <taxon>Chitinophaga</taxon>
    </lineage>
</organism>
<dbReference type="FunFam" id="3.40.309.10:FF:000009">
    <property type="entry name" value="Aldehyde dehydrogenase A"/>
    <property type="match status" value="1"/>
</dbReference>
<evidence type="ECO:0000256" key="4">
    <source>
        <dbReference type="RuleBase" id="RU003345"/>
    </source>
</evidence>
<dbReference type="InterPro" id="IPR016163">
    <property type="entry name" value="Ald_DH_C"/>
</dbReference>
<dbReference type="GO" id="GO:0016620">
    <property type="term" value="F:oxidoreductase activity, acting on the aldehyde or oxo group of donors, NAD or NADP as acceptor"/>
    <property type="evidence" value="ECO:0007669"/>
    <property type="project" value="InterPro"/>
</dbReference>
<gene>
    <name evidence="6" type="ORF">SAMN05660461_1589</name>
</gene>
<evidence type="ECO:0000313" key="6">
    <source>
        <dbReference type="EMBL" id="SKC99763.1"/>
    </source>
</evidence>
<dbReference type="InterPro" id="IPR015590">
    <property type="entry name" value="Aldehyde_DH_dom"/>
</dbReference>
<dbReference type="SUPFAM" id="SSF53720">
    <property type="entry name" value="ALDH-like"/>
    <property type="match status" value="1"/>
</dbReference>
<keyword evidence="7" id="KW-1185">Reference proteome</keyword>
<accession>A0A1T5NHQ7</accession>
<name>A0A1T5NHQ7_9BACT</name>
<dbReference type="PROSITE" id="PS00070">
    <property type="entry name" value="ALDEHYDE_DEHYDR_CYS"/>
    <property type="match status" value="1"/>
</dbReference>
<protein>
    <submittedName>
        <fullName evidence="6">Acyl-CoA reductase</fullName>
    </submittedName>
</protein>
<dbReference type="AlphaFoldDB" id="A0A1T5NHQ7"/>
<dbReference type="STRING" id="393003.SAMN05660461_1589"/>
<dbReference type="Gene3D" id="3.40.605.10">
    <property type="entry name" value="Aldehyde Dehydrogenase, Chain A, domain 1"/>
    <property type="match status" value="1"/>
</dbReference>
<dbReference type="InterPro" id="IPR029510">
    <property type="entry name" value="Ald_DH_CS_GLU"/>
</dbReference>
<dbReference type="RefSeq" id="WP_079468846.1">
    <property type="nucleotide sequence ID" value="NZ_FUZZ01000001.1"/>
</dbReference>
<feature type="active site" evidence="3">
    <location>
        <position position="226"/>
    </location>
</feature>
<evidence type="ECO:0000259" key="5">
    <source>
        <dbReference type="Pfam" id="PF00171"/>
    </source>
</evidence>
<feature type="domain" description="Aldehyde dehydrogenase" evidence="5">
    <location>
        <begin position="2"/>
        <end position="449"/>
    </location>
</feature>
<keyword evidence="2 4" id="KW-0560">Oxidoreductase</keyword>
<reference evidence="6 7" key="1">
    <citation type="submission" date="2017-02" db="EMBL/GenBank/DDBJ databases">
        <authorList>
            <person name="Peterson S.W."/>
        </authorList>
    </citation>
    <scope>NUCLEOTIDE SEQUENCE [LARGE SCALE GENOMIC DNA]</scope>
    <source>
        <strain evidence="6 7">DSM 18108</strain>
    </source>
</reference>
<proteinExistence type="inferred from homology"/>
<dbReference type="Gene3D" id="3.40.309.10">
    <property type="entry name" value="Aldehyde Dehydrogenase, Chain A, domain 2"/>
    <property type="match status" value="1"/>
</dbReference>
<sequence length="454" mass="50415">MRIFNPATAQTLAVLREDSLARVVEKTALLRLAFAHWSAKPLAERIKVIARFNQQLEKRVEKLAGILTSESGKPLQQSRNEINGAVARINWMLENAEKYLSDEWVTNTDTLKEKISYEPLGVICNISAWNYPYLVGVNVFIPALLAGNTVLYKPSEYATLTGMEIEKLFYYAGLEQNAFKIAIGGKATGENLMDLRVDGYFFTGSYKTGKYIYEKVASRMLPCQLELGGKDPLYVTDDIEDIAAVAAATADGAFYNNGQSCCAVERIYVHEKVYDEYVAEFVKAVKSWKLGLPTDDGVYFGAITRKEQLKVLENQVLEARAKGATLKLGGHIIVHEGNFFEPTILTDVDHNMKIMQEESFGPVIGIMKVTSDKEAIELMNDTEYGLTASVYSSNGERAQEILSQVNAGTGYWNCCDRVTAGLPWAGRKHSGFGATLSHQGLRAFTKTKAWQMKG</sequence>
<dbReference type="Proteomes" id="UP000190166">
    <property type="component" value="Unassembled WGS sequence"/>
</dbReference>
<dbReference type="InterPro" id="IPR016161">
    <property type="entry name" value="Ald_DH/histidinol_DH"/>
</dbReference>
<dbReference type="InterPro" id="IPR016160">
    <property type="entry name" value="Ald_DH_CS_CYS"/>
</dbReference>
<comment type="similarity">
    <text evidence="1 4">Belongs to the aldehyde dehydrogenase family.</text>
</comment>
<dbReference type="Pfam" id="PF00171">
    <property type="entry name" value="Aldedh"/>
    <property type="match status" value="1"/>
</dbReference>
<dbReference type="EMBL" id="FUZZ01000001">
    <property type="protein sequence ID" value="SKC99763.1"/>
    <property type="molecule type" value="Genomic_DNA"/>
</dbReference>
<evidence type="ECO:0000256" key="2">
    <source>
        <dbReference type="ARBA" id="ARBA00023002"/>
    </source>
</evidence>
<evidence type="ECO:0000256" key="1">
    <source>
        <dbReference type="ARBA" id="ARBA00009986"/>
    </source>
</evidence>
<evidence type="ECO:0000256" key="3">
    <source>
        <dbReference type="PROSITE-ProRule" id="PRU10007"/>
    </source>
</evidence>
<dbReference type="InterPro" id="IPR016162">
    <property type="entry name" value="Ald_DH_N"/>
</dbReference>
<evidence type="ECO:0000313" key="7">
    <source>
        <dbReference type="Proteomes" id="UP000190166"/>
    </source>
</evidence>